<sequence>MSKEYRINMFFVGGTTFCTTVPEDEKDKIIECLNDRKIEQIRFGPSEEDKGIYIINLKNLNLIKISEELE</sequence>
<reference evidence="1" key="1">
    <citation type="journal article" date="2021" name="Proc. Natl. Acad. Sci. U.S.A.">
        <title>A Catalog of Tens of Thousands of Viruses from Human Metagenomes Reveals Hidden Associations with Chronic Diseases.</title>
        <authorList>
            <person name="Tisza M.J."/>
            <person name="Buck C.B."/>
        </authorList>
    </citation>
    <scope>NUCLEOTIDE SEQUENCE</scope>
    <source>
        <strain evidence="1">Ct8mY9</strain>
    </source>
</reference>
<name>A0A8S5SFK0_9CAUD</name>
<evidence type="ECO:0000313" key="1">
    <source>
        <dbReference type="EMBL" id="DAF49394.1"/>
    </source>
</evidence>
<proteinExistence type="predicted"/>
<organism evidence="1">
    <name type="scientific">Myoviridae sp. ct8mY9</name>
    <dbReference type="NCBI Taxonomy" id="2827664"/>
    <lineage>
        <taxon>Viruses</taxon>
        <taxon>Duplodnaviria</taxon>
        <taxon>Heunggongvirae</taxon>
        <taxon>Uroviricota</taxon>
        <taxon>Caudoviricetes</taxon>
    </lineage>
</organism>
<protein>
    <submittedName>
        <fullName evidence="1">NADH-QUINONE OXIDOREDUCTASE SUBUNIT 1</fullName>
    </submittedName>
</protein>
<dbReference type="EMBL" id="BK032581">
    <property type="protein sequence ID" value="DAF49394.1"/>
    <property type="molecule type" value="Genomic_DNA"/>
</dbReference>
<accession>A0A8S5SFK0</accession>